<feature type="transmembrane region" description="Helical" evidence="1">
    <location>
        <begin position="354"/>
        <end position="376"/>
    </location>
</feature>
<dbReference type="AlphaFoldDB" id="H6NQQ1"/>
<feature type="transmembrane region" description="Helical" evidence="1">
    <location>
        <begin position="277"/>
        <end position="300"/>
    </location>
</feature>
<dbReference type="InterPro" id="IPR025291">
    <property type="entry name" value="DUF4153"/>
</dbReference>
<keyword evidence="1" id="KW-1133">Transmembrane helix</keyword>
<organism evidence="2 3">
    <name type="scientific">Paenibacillus mucilaginosus 3016</name>
    <dbReference type="NCBI Taxonomy" id="1116391"/>
    <lineage>
        <taxon>Bacteria</taxon>
        <taxon>Bacillati</taxon>
        <taxon>Bacillota</taxon>
        <taxon>Bacilli</taxon>
        <taxon>Bacillales</taxon>
        <taxon>Paenibacillaceae</taxon>
        <taxon>Paenibacillus</taxon>
    </lineage>
</organism>
<dbReference type="HOGENOM" id="CLU_025121_1_1_9"/>
<feature type="transmembrane region" description="Helical" evidence="1">
    <location>
        <begin position="320"/>
        <end position="342"/>
    </location>
</feature>
<feature type="transmembrane region" description="Helical" evidence="1">
    <location>
        <begin position="85"/>
        <end position="103"/>
    </location>
</feature>
<dbReference type="EMBL" id="CP003235">
    <property type="protein sequence ID" value="AFC33519.1"/>
    <property type="molecule type" value="Genomic_DNA"/>
</dbReference>
<sequence length="518" mass="57206">MQPTDTNRAELRLLAAAFGCAVLHHYLFYGHSWGVSYPLFAAALYALYYTTAARQEVPLKQPVNLLLLPVLLLSLTYMLHSGVLLLMLNALMVPLLILIHMTWSSRHAAPSAESLWFQPLEQLAVQTLRSVPRPIQLLLAVLQRRRTSSGGAGQGRKVLLGLLLSAPLVFMVLMLLASADTVFDRSLARLPDLLAGLELGEEAFRLLWVAAVTVGLFAYINGLHRPKPRRSEEGGPASPPEYGPVPITGPASASSLFTASEPAFEPPSGLPKIDPTVAGTMLVMLNAVYALFALVQFSYFFAGAELPEGITYAAYARKGFAELVLVTLINLSVLIAMVYGVRRPGNRAWLALRSLLALLVGFSTVMLVSAYLRLALYEEAYGFTVTRILVHAFMLLLTVLFLLALVKLWKPQFPLVRSYLIAALAGYVILNYASVDGLIARGNIARYERTGHLDTGYLGSLGYEAVPYVAAMQHRRPDLAELSVAAETYRTRLQEEKPRWMEWNLARWRAERALELIE</sequence>
<evidence type="ECO:0000313" key="3">
    <source>
        <dbReference type="Proteomes" id="UP000007523"/>
    </source>
</evidence>
<keyword evidence="3" id="KW-1185">Reference proteome</keyword>
<dbReference type="RefSeq" id="WP_014372490.1">
    <property type="nucleotide sequence ID" value="NC_016935.1"/>
</dbReference>
<keyword evidence="1" id="KW-0812">Transmembrane</keyword>
<feature type="transmembrane region" description="Helical" evidence="1">
    <location>
        <begin position="203"/>
        <end position="220"/>
    </location>
</feature>
<accession>H6NQQ1</accession>
<reference evidence="2 3" key="1">
    <citation type="journal article" date="2012" name="J. Bacteriol.">
        <title>Complete Genome Sequence of Paenibacillus mucilaginosus 3016, a Bacterium Functional as Microbial Fertilizer.</title>
        <authorList>
            <person name="Ma M."/>
            <person name="Wang Z."/>
            <person name="Li L."/>
            <person name="Jiang X."/>
            <person name="Guan D."/>
            <person name="Cao F."/>
            <person name="Chen H."/>
            <person name="Wang X."/>
            <person name="Shen D."/>
            <person name="Du B."/>
            <person name="Li J."/>
        </authorList>
    </citation>
    <scope>NUCLEOTIDE SEQUENCE [LARGE SCALE GENOMIC DNA]</scope>
    <source>
        <strain evidence="2 3">3016</strain>
    </source>
</reference>
<feature type="transmembrane region" description="Helical" evidence="1">
    <location>
        <begin position="12"/>
        <end position="29"/>
    </location>
</feature>
<dbReference type="Proteomes" id="UP000007523">
    <property type="component" value="Chromosome"/>
</dbReference>
<feature type="transmembrane region" description="Helical" evidence="1">
    <location>
        <begin position="418"/>
        <end position="435"/>
    </location>
</feature>
<protein>
    <submittedName>
        <fullName evidence="2">Uncharacterized protein</fullName>
    </submittedName>
</protein>
<evidence type="ECO:0000313" key="2">
    <source>
        <dbReference type="EMBL" id="AFC33519.1"/>
    </source>
</evidence>
<dbReference type="STRING" id="1116391.PM3016_6922"/>
<dbReference type="KEGG" id="pmq:PM3016_6922"/>
<name>H6NQQ1_9BACL</name>
<keyword evidence="1" id="KW-0472">Membrane</keyword>
<feature type="transmembrane region" description="Helical" evidence="1">
    <location>
        <begin position="388"/>
        <end position="406"/>
    </location>
</feature>
<dbReference type="Pfam" id="PF13687">
    <property type="entry name" value="DUF4153"/>
    <property type="match status" value="1"/>
</dbReference>
<feature type="transmembrane region" description="Helical" evidence="1">
    <location>
        <begin position="158"/>
        <end position="183"/>
    </location>
</feature>
<evidence type="ECO:0000256" key="1">
    <source>
        <dbReference type="SAM" id="Phobius"/>
    </source>
</evidence>
<proteinExistence type="predicted"/>
<gene>
    <name evidence="2" type="ORF">PM3016_6922</name>
</gene>